<evidence type="ECO:0000313" key="2">
    <source>
        <dbReference type="EMBL" id="SDZ37835.1"/>
    </source>
</evidence>
<dbReference type="RefSeq" id="WP_091299233.1">
    <property type="nucleotide sequence ID" value="NZ_FNON01000014.1"/>
</dbReference>
<dbReference type="AlphaFoldDB" id="A0A1H3SJS7"/>
<feature type="region of interest" description="Disordered" evidence="1">
    <location>
        <begin position="52"/>
        <end position="105"/>
    </location>
</feature>
<sequence>MPIRTNRGRAAVYRRLWGFPLRSPKHLVGTLIVVAALLTTLGIVLPKVIDKPNPTLTAIQPSTTRTTSSHPGSGPGAPPPATTTTPPPQTRLSGSQTTPTPSAPNADAIRVAKEWATAWVRHPAGTTQEQWLEGMRAFTTEEFFAAKLTTVPVESVAGNQVTGEPQVVNSFTSSVLVTVPTDGPKLSITLVVTNAGWRVSEYDKAS</sequence>
<accession>A0A1H3SJS7</accession>
<dbReference type="OrthoDB" id="3555448at2"/>
<proteinExistence type="predicted"/>
<dbReference type="EMBL" id="FNON01000014">
    <property type="protein sequence ID" value="SDZ37835.1"/>
    <property type="molecule type" value="Genomic_DNA"/>
</dbReference>
<evidence type="ECO:0000256" key="1">
    <source>
        <dbReference type="SAM" id="MobiDB-lite"/>
    </source>
</evidence>
<feature type="compositionally biased region" description="Pro residues" evidence="1">
    <location>
        <begin position="76"/>
        <end position="89"/>
    </location>
</feature>
<organism evidence="2 3">
    <name type="scientific">Amycolatopsis xylanica</name>
    <dbReference type="NCBI Taxonomy" id="589385"/>
    <lineage>
        <taxon>Bacteria</taxon>
        <taxon>Bacillati</taxon>
        <taxon>Actinomycetota</taxon>
        <taxon>Actinomycetes</taxon>
        <taxon>Pseudonocardiales</taxon>
        <taxon>Pseudonocardiaceae</taxon>
        <taxon>Amycolatopsis</taxon>
    </lineage>
</organism>
<feature type="compositionally biased region" description="Low complexity" evidence="1">
    <location>
        <begin position="60"/>
        <end position="72"/>
    </location>
</feature>
<gene>
    <name evidence="2" type="ORF">SAMN05421504_11434</name>
</gene>
<protein>
    <submittedName>
        <fullName evidence="2">Uncharacterized protein</fullName>
    </submittedName>
</protein>
<name>A0A1H3SJS7_9PSEU</name>
<dbReference type="Proteomes" id="UP000199515">
    <property type="component" value="Unassembled WGS sequence"/>
</dbReference>
<reference evidence="2 3" key="1">
    <citation type="submission" date="2016-10" db="EMBL/GenBank/DDBJ databases">
        <authorList>
            <person name="de Groot N.N."/>
        </authorList>
    </citation>
    <scope>NUCLEOTIDE SEQUENCE [LARGE SCALE GENOMIC DNA]</scope>
    <source>
        <strain evidence="2 3">CPCC 202699</strain>
    </source>
</reference>
<keyword evidence="3" id="KW-1185">Reference proteome</keyword>
<dbReference type="STRING" id="589385.SAMN05421504_11434"/>
<evidence type="ECO:0000313" key="3">
    <source>
        <dbReference type="Proteomes" id="UP000199515"/>
    </source>
</evidence>